<feature type="non-terminal residue" evidence="1">
    <location>
        <position position="1"/>
    </location>
</feature>
<reference evidence="1" key="1">
    <citation type="journal article" date="2014" name="Front. Microbiol.">
        <title>High frequency of phylogenetically diverse reductive dehalogenase-homologous genes in deep subseafloor sedimentary metagenomes.</title>
        <authorList>
            <person name="Kawai M."/>
            <person name="Futagami T."/>
            <person name="Toyoda A."/>
            <person name="Takaki Y."/>
            <person name="Nishi S."/>
            <person name="Hori S."/>
            <person name="Arai W."/>
            <person name="Tsubouchi T."/>
            <person name="Morono Y."/>
            <person name="Uchiyama I."/>
            <person name="Ito T."/>
            <person name="Fujiyama A."/>
            <person name="Inagaki F."/>
            <person name="Takami H."/>
        </authorList>
    </citation>
    <scope>NUCLEOTIDE SEQUENCE</scope>
    <source>
        <strain evidence="1">Expedition CK06-06</strain>
    </source>
</reference>
<dbReference type="EMBL" id="BARW01006073">
    <property type="protein sequence ID" value="GAI85949.1"/>
    <property type="molecule type" value="Genomic_DNA"/>
</dbReference>
<accession>X1U0Y8</accession>
<dbReference type="AlphaFoldDB" id="X1U0Y8"/>
<proteinExistence type="predicted"/>
<organism evidence="1">
    <name type="scientific">marine sediment metagenome</name>
    <dbReference type="NCBI Taxonomy" id="412755"/>
    <lineage>
        <taxon>unclassified sequences</taxon>
        <taxon>metagenomes</taxon>
        <taxon>ecological metagenomes</taxon>
    </lineage>
</organism>
<protein>
    <submittedName>
        <fullName evidence="1">Uncharacterized protein</fullName>
    </submittedName>
</protein>
<evidence type="ECO:0000313" key="1">
    <source>
        <dbReference type="EMBL" id="GAI85949.1"/>
    </source>
</evidence>
<comment type="caution">
    <text evidence="1">The sequence shown here is derived from an EMBL/GenBank/DDBJ whole genome shotgun (WGS) entry which is preliminary data.</text>
</comment>
<gene>
    <name evidence="1" type="ORF">S12H4_12712</name>
</gene>
<name>X1U0Y8_9ZZZZ</name>
<sequence>RLPYDIVIVRKRRLLNPHFSQKFWFGAAFEAYKAG</sequence>